<dbReference type="AlphaFoldDB" id="A0A137REF3"/>
<keyword evidence="1" id="KW-0812">Transmembrane</keyword>
<sequence>MTNSQRFKFPKTVLFGITALYIVLMVATYFLYYKEPVIVCAQRMLSAQAIALLFQVALNYINYHSKNKIVILATLFVSAMLFLGALTAFFNLGMMCELYGF</sequence>
<gene>
    <name evidence="2" type="ORF">LS48_14265</name>
</gene>
<evidence type="ECO:0000313" key="3">
    <source>
        <dbReference type="Proteomes" id="UP000070138"/>
    </source>
</evidence>
<feature type="transmembrane region" description="Helical" evidence="1">
    <location>
        <begin position="12"/>
        <end position="32"/>
    </location>
</feature>
<dbReference type="STRING" id="1548749.LS48_14265"/>
<keyword evidence="3" id="KW-1185">Reference proteome</keyword>
<keyword evidence="1" id="KW-1133">Transmembrane helix</keyword>
<dbReference type="EMBL" id="JRWG01000015">
    <property type="protein sequence ID" value="KXN97878.1"/>
    <property type="molecule type" value="Genomic_DNA"/>
</dbReference>
<feature type="transmembrane region" description="Helical" evidence="1">
    <location>
        <begin position="69"/>
        <end position="92"/>
    </location>
</feature>
<dbReference type="RefSeq" id="WP_062623166.1">
    <property type="nucleotide sequence ID" value="NZ_JRWG01000015.1"/>
</dbReference>
<dbReference type="OrthoDB" id="1442288at2"/>
<evidence type="ECO:0000313" key="2">
    <source>
        <dbReference type="EMBL" id="KXN97878.1"/>
    </source>
</evidence>
<reference evidence="2 3" key="2">
    <citation type="journal article" date="2016" name="Int. J. Syst. Evol. Microbiol.">
        <title>Vitellibacter aquimaris sp. nov., a marine bacterium isolated from seawater.</title>
        <authorList>
            <person name="Thevarajoo S."/>
            <person name="Selvaratnam C."/>
            <person name="Goh K.M."/>
            <person name="Hong K.W."/>
            <person name="Chan X.Y."/>
            <person name="Chan K.G."/>
            <person name="Chong C.S."/>
        </authorList>
    </citation>
    <scope>NUCLEOTIDE SEQUENCE [LARGE SCALE GENOMIC DNA]</scope>
    <source>
        <strain evidence="2 3">D-24</strain>
    </source>
</reference>
<accession>A0A137REF3</accession>
<comment type="caution">
    <text evidence="2">The sequence shown here is derived from an EMBL/GenBank/DDBJ whole genome shotgun (WGS) entry which is preliminary data.</text>
</comment>
<name>A0A137REF3_9FLAO</name>
<reference evidence="3" key="1">
    <citation type="submission" date="2014-10" db="EMBL/GenBank/DDBJ databases">
        <title>Genome sequencing of Vitellibacter sp. D-24.</title>
        <authorList>
            <person name="Thevarajoo S."/>
            <person name="Selvaratnam C."/>
            <person name="Goh K.M."/>
            <person name="Chong C.S."/>
        </authorList>
    </citation>
    <scope>NUCLEOTIDE SEQUENCE [LARGE SCALE GENOMIC DNA]</scope>
    <source>
        <strain evidence="3">D-24</strain>
    </source>
</reference>
<protein>
    <submittedName>
        <fullName evidence="2">Uncharacterized protein</fullName>
    </submittedName>
</protein>
<feature type="transmembrane region" description="Helical" evidence="1">
    <location>
        <begin position="44"/>
        <end position="62"/>
    </location>
</feature>
<dbReference type="Proteomes" id="UP000070138">
    <property type="component" value="Unassembled WGS sequence"/>
</dbReference>
<keyword evidence="1" id="KW-0472">Membrane</keyword>
<proteinExistence type="predicted"/>
<evidence type="ECO:0000256" key="1">
    <source>
        <dbReference type="SAM" id="Phobius"/>
    </source>
</evidence>
<organism evidence="2 3">
    <name type="scientific">Aequorivita aquimaris</name>
    <dbReference type="NCBI Taxonomy" id="1548749"/>
    <lineage>
        <taxon>Bacteria</taxon>
        <taxon>Pseudomonadati</taxon>
        <taxon>Bacteroidota</taxon>
        <taxon>Flavobacteriia</taxon>
        <taxon>Flavobacteriales</taxon>
        <taxon>Flavobacteriaceae</taxon>
        <taxon>Aequorivita</taxon>
    </lineage>
</organism>